<evidence type="ECO:0000256" key="1">
    <source>
        <dbReference type="SAM" id="MobiDB-lite"/>
    </source>
</evidence>
<protein>
    <submittedName>
        <fullName evidence="2">Uncharacterized protein</fullName>
    </submittedName>
</protein>
<keyword evidence="3" id="KW-1185">Reference proteome</keyword>
<dbReference type="EMBL" id="WIGN01000053">
    <property type="protein sequence ID" value="KAF6813459.1"/>
    <property type="molecule type" value="Genomic_DNA"/>
</dbReference>
<accession>A0A8H6JHU3</accession>
<feature type="region of interest" description="Disordered" evidence="1">
    <location>
        <begin position="1"/>
        <end position="98"/>
    </location>
</feature>
<dbReference type="AlphaFoldDB" id="A0A8H6JHU3"/>
<feature type="compositionally biased region" description="Acidic residues" evidence="1">
    <location>
        <begin position="315"/>
        <end position="327"/>
    </location>
</feature>
<sequence>MRSDRGAPDFDASSFRPNTQQDADDLHSHRGNTRSHPISPPQTSPHPQRKMIAHPKPPPPPSTGGRPSNAQYSHPTPPLPPPPLRESNTREPLFGGSNPSWSASMGLWEPRLLASASGGSSEQSGDETDDYFEQQNSRSFPPLVPTVRLGQSKDERWGRMTDVIVGKVSRLPQDTVPDYDVSSLTSTAHLGNKNVEQLWKEMKARRQKLFLAKQNMASERKALRDLRRRKDEADNSFMNMLRLVFIEGRQGLLAASHDSIKKRFAEMQSLRFDYHWHESNYEKLELTLDDEEETLNNIETRFFSLLAAGSTRDDFETDSADESEEEEASKPHDLMGISRDGPADDTHPLWQDLVSAIGDLNNAREEHDQLLRDHGRHAYDIKIKTSVGSKPTAEEIEFMDEFPTEERKKREDVERLTDEVGRLRRVCERKGAMKKHPPFIIAYALDPNIGEDMSLDDPQPDSKARDYMQFPELISCPDFMLQEKFPPTVEQQLEEAEKLRSDDPSKQMRLHEAKKELDISTLLSRGFKNKSDFITQWLLHHLRTSPLAVELLYATFGYAVRLRIQNRHRWQKDVLFHWWRDGAVRPPETFIGPLTGSGVASPDRMRNTIQPSVNVEPLLPASASSKAVTEASGRAFPESMLLETAVH</sequence>
<proteinExistence type="predicted"/>
<dbReference type="Proteomes" id="UP000652219">
    <property type="component" value="Unassembled WGS sequence"/>
</dbReference>
<evidence type="ECO:0000313" key="3">
    <source>
        <dbReference type="Proteomes" id="UP000652219"/>
    </source>
</evidence>
<name>A0A8H6JHU3_9PEZI</name>
<gene>
    <name evidence="2" type="ORF">CSOJ01_04643</name>
</gene>
<feature type="compositionally biased region" description="Polar residues" evidence="1">
    <location>
        <begin position="65"/>
        <end position="74"/>
    </location>
</feature>
<organism evidence="2 3">
    <name type="scientific">Colletotrichum sojae</name>
    <dbReference type="NCBI Taxonomy" id="2175907"/>
    <lineage>
        <taxon>Eukaryota</taxon>
        <taxon>Fungi</taxon>
        <taxon>Dikarya</taxon>
        <taxon>Ascomycota</taxon>
        <taxon>Pezizomycotina</taxon>
        <taxon>Sordariomycetes</taxon>
        <taxon>Hypocreomycetidae</taxon>
        <taxon>Glomerellales</taxon>
        <taxon>Glomerellaceae</taxon>
        <taxon>Colletotrichum</taxon>
        <taxon>Colletotrichum orchidearum species complex</taxon>
    </lineage>
</organism>
<evidence type="ECO:0000313" key="2">
    <source>
        <dbReference type="EMBL" id="KAF6813459.1"/>
    </source>
</evidence>
<feature type="compositionally biased region" description="Pro residues" evidence="1">
    <location>
        <begin position="75"/>
        <end position="84"/>
    </location>
</feature>
<feature type="region of interest" description="Disordered" evidence="1">
    <location>
        <begin position="114"/>
        <end position="146"/>
    </location>
</feature>
<comment type="caution">
    <text evidence="2">The sequence shown here is derived from an EMBL/GenBank/DDBJ whole genome shotgun (WGS) entry which is preliminary data.</text>
</comment>
<feature type="region of interest" description="Disordered" evidence="1">
    <location>
        <begin position="313"/>
        <end position="335"/>
    </location>
</feature>
<reference evidence="2 3" key="1">
    <citation type="journal article" date="2020" name="Phytopathology">
        <title>Genome Sequence Resources of Colletotrichum truncatum, C. plurivorum, C. musicola, and C. sojae: Four Species Pathogenic to Soybean (Glycine max).</title>
        <authorList>
            <person name="Rogerio F."/>
            <person name="Boufleur T.R."/>
            <person name="Ciampi-Guillardi M."/>
            <person name="Sukno S.A."/>
            <person name="Thon M.R."/>
            <person name="Massola Junior N.S."/>
            <person name="Baroncelli R."/>
        </authorList>
    </citation>
    <scope>NUCLEOTIDE SEQUENCE [LARGE SCALE GENOMIC DNA]</scope>
    <source>
        <strain evidence="2 3">LFN0009</strain>
    </source>
</reference>